<sequence length="497" mass="53668">MSTNLQAFDYDLVVVGGGSGGLATAKEAAKLGAKVACLDFVKPSPAGTSWGLGGTCVNVGCIPKKLMHQAGILGESFSDAREFGWKLRSDGHDWSKMVNGIQDHIGSLNFGYRTALRDNNVTYINAFGSFIDEHTITATKKNGKVDKITSERFVIAVGGRPSYLDVPGARECCITSDDVFSLPKPPGKTLCVGASYISLETAGFLTALGYDTTVAIRSVPLRGFDSEIAEMVVSHMERHGTNFMRDSQPVAFEKAADGQIKVSIKNTVFGSEFAAVFDTVILAVGRMAVTEGLNLATAGVHVNPKNGKIPAVDEVTNVPHIFAIGYVLDTRQELTPVAIKAGVRLARRLYSGSTEKMDYSLVPTTVFTPQEYGCIGMSEEQAIEMYGEENVEVYHSYFKPLEWTINHEALDGVAHREDNSCYSKLITNLSDDERVIGFHYIGPHAGEVTQGYAVAMRMGAKKRDFDGTVGIHPTVSEEFTTLSITKRSGVDAAKKGC</sequence>
<feature type="disulfide bond" description="Redox-active" evidence="12">
    <location>
        <begin position="56"/>
        <end position="61"/>
    </location>
</feature>
<dbReference type="GO" id="GO:0006749">
    <property type="term" value="P:glutathione metabolic process"/>
    <property type="evidence" value="ECO:0007669"/>
    <property type="project" value="TreeGrafter"/>
</dbReference>
<dbReference type="EC" id="1.8.1.9" evidence="2"/>
<dbReference type="KEGG" id="mpp:MICPUCDRAFT_70201"/>
<feature type="binding site" evidence="11">
    <location>
        <begin position="193"/>
        <end position="200"/>
    </location>
    <ligand>
        <name>NAD(+)</name>
        <dbReference type="ChEBI" id="CHEBI:57540"/>
    </ligand>
</feature>
<dbReference type="Pfam" id="PF02852">
    <property type="entry name" value="Pyr_redox_dim"/>
    <property type="match status" value="1"/>
</dbReference>
<dbReference type="GO" id="GO:0005829">
    <property type="term" value="C:cytosol"/>
    <property type="evidence" value="ECO:0007669"/>
    <property type="project" value="TreeGrafter"/>
</dbReference>
<evidence type="ECO:0000256" key="12">
    <source>
        <dbReference type="PIRSR" id="PIRSR000350-4"/>
    </source>
</evidence>
<keyword evidence="4 11" id="KW-0274">FAD</keyword>
<dbReference type="Pfam" id="PF07992">
    <property type="entry name" value="Pyr_redox_2"/>
    <property type="match status" value="1"/>
</dbReference>
<proteinExistence type="inferred from homology"/>
<keyword evidence="9 13" id="KW-0676">Redox-active center</keyword>
<dbReference type="OrthoDB" id="5956163at2759"/>
<evidence type="ECO:0000256" key="13">
    <source>
        <dbReference type="RuleBase" id="RU003691"/>
    </source>
</evidence>
<feature type="binding site" evidence="11">
    <location>
        <position position="128"/>
    </location>
    <ligand>
        <name>FAD</name>
        <dbReference type="ChEBI" id="CHEBI:57692"/>
    </ligand>
</feature>
<evidence type="ECO:0000256" key="8">
    <source>
        <dbReference type="ARBA" id="ARBA00023157"/>
    </source>
</evidence>
<evidence type="ECO:0000256" key="1">
    <source>
        <dbReference type="ARBA" id="ARBA00007532"/>
    </source>
</evidence>
<dbReference type="PROSITE" id="PS00076">
    <property type="entry name" value="PYRIDINE_REDOX_1"/>
    <property type="match status" value="1"/>
</dbReference>
<evidence type="ECO:0000313" key="16">
    <source>
        <dbReference type="EMBL" id="EEH59558.1"/>
    </source>
</evidence>
<dbReference type="SUPFAM" id="SSF55424">
    <property type="entry name" value="FAD/NAD-linked reductases, dimerisation (C-terminal) domain"/>
    <property type="match status" value="1"/>
</dbReference>
<feature type="domain" description="FAD/NAD(P)-binding" evidence="15">
    <location>
        <begin position="10"/>
        <end position="342"/>
    </location>
</feature>
<dbReference type="PANTHER" id="PTHR42737">
    <property type="entry name" value="GLUTATHIONE REDUCTASE"/>
    <property type="match status" value="1"/>
</dbReference>
<dbReference type="PANTHER" id="PTHR42737:SF8">
    <property type="entry name" value="THIOREDOXIN-DISULFIDE REDUCTASE"/>
    <property type="match status" value="1"/>
</dbReference>
<dbReference type="AlphaFoldDB" id="C1MLK3"/>
<dbReference type="NCBIfam" id="TIGR01438">
    <property type="entry name" value="TGR"/>
    <property type="match status" value="1"/>
</dbReference>
<feature type="binding site" evidence="11">
    <location>
        <position position="285"/>
    </location>
    <ligand>
        <name>NAD(+)</name>
        <dbReference type="ChEBI" id="CHEBI:57540"/>
    </ligand>
</feature>
<dbReference type="GO" id="GO:0045454">
    <property type="term" value="P:cell redox homeostasis"/>
    <property type="evidence" value="ECO:0007669"/>
    <property type="project" value="InterPro"/>
</dbReference>
<dbReference type="InterPro" id="IPR012999">
    <property type="entry name" value="Pyr_OxRdtase_I_AS"/>
</dbReference>
<dbReference type="Gene3D" id="3.50.50.60">
    <property type="entry name" value="FAD/NAD(P)-binding domain"/>
    <property type="match status" value="2"/>
</dbReference>
<dbReference type="OMA" id="MPTKYDL"/>
<evidence type="ECO:0000256" key="7">
    <source>
        <dbReference type="ARBA" id="ARBA00023002"/>
    </source>
</evidence>
<dbReference type="PRINTS" id="PR00368">
    <property type="entry name" value="FADPNR"/>
</dbReference>
<evidence type="ECO:0000256" key="11">
    <source>
        <dbReference type="PIRSR" id="PIRSR000350-3"/>
    </source>
</evidence>
<dbReference type="EMBL" id="GG663736">
    <property type="protein sequence ID" value="EEH59558.1"/>
    <property type="molecule type" value="Genomic_DNA"/>
</dbReference>
<keyword evidence="3 13" id="KW-0285">Flavoprotein</keyword>
<dbReference type="FunFam" id="3.50.50.60:FF:000190">
    <property type="entry name" value="Thioredoxin reductase"/>
    <property type="match status" value="1"/>
</dbReference>
<dbReference type="GeneID" id="9681800"/>
<keyword evidence="17" id="KW-1185">Reference proteome</keyword>
<dbReference type="InterPro" id="IPR004099">
    <property type="entry name" value="Pyr_nucl-diS_OxRdtase_dimer"/>
</dbReference>
<evidence type="ECO:0000256" key="4">
    <source>
        <dbReference type="ARBA" id="ARBA00022827"/>
    </source>
</evidence>
<dbReference type="InterPro" id="IPR036188">
    <property type="entry name" value="FAD/NAD-bd_sf"/>
</dbReference>
<dbReference type="FunFam" id="3.30.390.30:FF:000004">
    <property type="entry name" value="Thioredoxin reductase 1, cytoplasmic"/>
    <property type="match status" value="1"/>
</dbReference>
<feature type="active site" description="Proton acceptor" evidence="10">
    <location>
        <position position="472"/>
    </location>
</feature>
<dbReference type="InterPro" id="IPR006338">
    <property type="entry name" value="Thioredoxin/glutathione_Rdtase"/>
</dbReference>
<dbReference type="GO" id="GO:0004362">
    <property type="term" value="F:glutathione-disulfide reductase (NADPH) activity"/>
    <property type="evidence" value="ECO:0007669"/>
    <property type="project" value="TreeGrafter"/>
</dbReference>
<name>C1MLK3_MICPC</name>
<dbReference type="GO" id="GO:0004791">
    <property type="term" value="F:thioredoxin-disulfide reductase (NADPH) activity"/>
    <property type="evidence" value="ECO:0007669"/>
    <property type="project" value="UniProtKB-EC"/>
</dbReference>
<reference evidence="16 17" key="1">
    <citation type="journal article" date="2009" name="Science">
        <title>Green evolution and dynamic adaptations revealed by genomes of the marine picoeukaryotes Micromonas.</title>
        <authorList>
            <person name="Worden A.Z."/>
            <person name="Lee J.H."/>
            <person name="Mock T."/>
            <person name="Rouze P."/>
            <person name="Simmons M.P."/>
            <person name="Aerts A.L."/>
            <person name="Allen A.E."/>
            <person name="Cuvelier M.L."/>
            <person name="Derelle E."/>
            <person name="Everett M.V."/>
            <person name="Foulon E."/>
            <person name="Grimwood J."/>
            <person name="Gundlach H."/>
            <person name="Henrissat B."/>
            <person name="Napoli C."/>
            <person name="McDonald S.M."/>
            <person name="Parker M.S."/>
            <person name="Rombauts S."/>
            <person name="Salamov A."/>
            <person name="Von Dassow P."/>
            <person name="Badger J.H."/>
            <person name="Coutinho P.M."/>
            <person name="Demir E."/>
            <person name="Dubchak I."/>
            <person name="Gentemann C."/>
            <person name="Eikrem W."/>
            <person name="Gready J.E."/>
            <person name="John U."/>
            <person name="Lanier W."/>
            <person name="Lindquist E.A."/>
            <person name="Lucas S."/>
            <person name="Mayer K.F."/>
            <person name="Moreau H."/>
            <person name="Not F."/>
            <person name="Otillar R."/>
            <person name="Panaud O."/>
            <person name="Pangilinan J."/>
            <person name="Paulsen I."/>
            <person name="Piegu B."/>
            <person name="Poliakov A."/>
            <person name="Robbens S."/>
            <person name="Schmutz J."/>
            <person name="Toulza E."/>
            <person name="Wyss T."/>
            <person name="Zelensky A."/>
            <person name="Zhou K."/>
            <person name="Armbrust E.V."/>
            <person name="Bhattacharya D."/>
            <person name="Goodenough U.W."/>
            <person name="Van de Peer Y."/>
            <person name="Grigoriev I.V."/>
        </authorList>
    </citation>
    <scope>NUCLEOTIDE SEQUENCE [LARGE SCALE GENOMIC DNA]</scope>
    <source>
        <strain evidence="16 17">CCMP1545</strain>
    </source>
</reference>
<feature type="domain" description="Pyridine nucleotide-disulphide oxidoreductase dimerisation" evidence="14">
    <location>
        <begin position="362"/>
        <end position="481"/>
    </location>
</feature>
<evidence type="ECO:0000256" key="9">
    <source>
        <dbReference type="ARBA" id="ARBA00023284"/>
    </source>
</evidence>
<dbReference type="STRING" id="564608.C1MLK3"/>
<dbReference type="SUPFAM" id="SSF51905">
    <property type="entry name" value="FAD/NAD(P)-binding domain"/>
    <property type="match status" value="1"/>
</dbReference>
<organism evidence="17">
    <name type="scientific">Micromonas pusilla (strain CCMP1545)</name>
    <name type="common">Picoplanktonic green alga</name>
    <dbReference type="NCBI Taxonomy" id="564608"/>
    <lineage>
        <taxon>Eukaryota</taxon>
        <taxon>Viridiplantae</taxon>
        <taxon>Chlorophyta</taxon>
        <taxon>Mamiellophyceae</taxon>
        <taxon>Mamiellales</taxon>
        <taxon>Mamiellaceae</taxon>
        <taxon>Micromonas</taxon>
    </lineage>
</organism>
<dbReference type="Gene3D" id="3.30.390.30">
    <property type="match status" value="1"/>
</dbReference>
<evidence type="ECO:0000256" key="10">
    <source>
        <dbReference type="PIRSR" id="PIRSR000350-2"/>
    </source>
</evidence>
<keyword evidence="8" id="KW-1015">Disulfide bond</keyword>
<dbReference type="PIRSF" id="PIRSF000350">
    <property type="entry name" value="Mercury_reductase_MerA"/>
    <property type="match status" value="1"/>
</dbReference>
<comment type="cofactor">
    <cofactor evidence="11">
        <name>FAD</name>
        <dbReference type="ChEBI" id="CHEBI:57692"/>
    </cofactor>
    <text evidence="11">Binds 1 FAD per subunit.</text>
</comment>
<dbReference type="InterPro" id="IPR016156">
    <property type="entry name" value="FAD/NAD-linked_Rdtase_dimer_sf"/>
</dbReference>
<keyword evidence="6" id="KW-0712">Selenocysteine</keyword>
<evidence type="ECO:0000256" key="2">
    <source>
        <dbReference type="ARBA" id="ARBA00012610"/>
    </source>
</evidence>
<keyword evidence="7 13" id="KW-0560">Oxidoreductase</keyword>
<evidence type="ECO:0000313" key="17">
    <source>
        <dbReference type="Proteomes" id="UP000001876"/>
    </source>
</evidence>
<dbReference type="InterPro" id="IPR046952">
    <property type="entry name" value="GSHR/TRXR-like"/>
</dbReference>
<evidence type="ECO:0000256" key="3">
    <source>
        <dbReference type="ARBA" id="ARBA00022630"/>
    </source>
</evidence>
<feature type="binding site" evidence="11">
    <location>
        <position position="65"/>
    </location>
    <ligand>
        <name>FAD</name>
        <dbReference type="ChEBI" id="CHEBI:57692"/>
    </ligand>
</feature>
<dbReference type="GO" id="GO:0050660">
    <property type="term" value="F:flavin adenine dinucleotide binding"/>
    <property type="evidence" value="ECO:0007669"/>
    <property type="project" value="InterPro"/>
</dbReference>
<keyword evidence="5" id="KW-0521">NADP</keyword>
<evidence type="ECO:0000256" key="6">
    <source>
        <dbReference type="ARBA" id="ARBA00022933"/>
    </source>
</evidence>
<dbReference type="PRINTS" id="PR00411">
    <property type="entry name" value="PNDRDTASEI"/>
</dbReference>
<accession>C1MLK3</accession>
<keyword evidence="11" id="KW-0547">Nucleotide-binding</keyword>
<dbReference type="RefSeq" id="XP_003056182.1">
    <property type="nucleotide sequence ID" value="XM_003056136.1"/>
</dbReference>
<dbReference type="GO" id="GO:0034599">
    <property type="term" value="P:cellular response to oxidative stress"/>
    <property type="evidence" value="ECO:0007669"/>
    <property type="project" value="TreeGrafter"/>
</dbReference>
<evidence type="ECO:0000259" key="15">
    <source>
        <dbReference type="Pfam" id="PF07992"/>
    </source>
</evidence>
<evidence type="ECO:0000256" key="5">
    <source>
        <dbReference type="ARBA" id="ARBA00022857"/>
    </source>
</evidence>
<dbReference type="Proteomes" id="UP000001876">
    <property type="component" value="Unassembled WGS sequence"/>
</dbReference>
<dbReference type="InterPro" id="IPR001100">
    <property type="entry name" value="Pyr_nuc-diS_OxRdtase"/>
</dbReference>
<dbReference type="GO" id="GO:0005739">
    <property type="term" value="C:mitochondrion"/>
    <property type="evidence" value="ECO:0007669"/>
    <property type="project" value="TreeGrafter"/>
</dbReference>
<keyword evidence="11" id="KW-0520">NAD</keyword>
<dbReference type="eggNOG" id="KOG4716">
    <property type="taxonomic scope" value="Eukaryota"/>
</dbReference>
<gene>
    <name evidence="16" type="primary">TR</name>
    <name evidence="16" type="ORF">MICPUCDRAFT_70201</name>
</gene>
<protein>
    <recommendedName>
        <fullName evidence="2">thioredoxin-disulfide reductase (NADPH)</fullName>
        <ecNumber evidence="2">1.8.1.9</ecNumber>
    </recommendedName>
</protein>
<evidence type="ECO:0000259" key="14">
    <source>
        <dbReference type="Pfam" id="PF02852"/>
    </source>
</evidence>
<comment type="similarity">
    <text evidence="1 13">Belongs to the class-I pyridine nucleotide-disulfide oxidoreductase family.</text>
</comment>
<dbReference type="InterPro" id="IPR023753">
    <property type="entry name" value="FAD/NAD-binding_dom"/>
</dbReference>